<dbReference type="Proteomes" id="UP000814140">
    <property type="component" value="Unassembled WGS sequence"/>
</dbReference>
<name>A0ACB8SM81_9AGAM</name>
<comment type="caution">
    <text evidence="1">The sequence shown here is derived from an EMBL/GenBank/DDBJ whole genome shotgun (WGS) entry which is preliminary data.</text>
</comment>
<sequence>MQRGGDRGRGFDRGRGGFDRGRGGRGSPSGRGSPGGDRGRGGSPGGDGYRGRGGPSRGGDGFRGRGGPPRGGGFGGREQGGVFALGVPATVDARLDTSQDQLIASLKSLTLRSDEIPTRPDFGTAGTPIKLRTNFFPVRIPKGPLYEYDVAITPAQGTAIRRVKRRIFQLAEQSQEWAENGLRGTVAHDHSSKIIAAKTLPQPLTIRVPFYDEDQDGPRTDGKGKEYTLTIKFVQNIDTGSLQNYLTGQLQYRNYDILPIISALNLILASHPNRTQPGGGVMVGRNRFFFPGAHPPVPLGGGLEAWRGFFSSVRPAYRQLMVNVNVCTTAFYMEGNLAEAMITFQNASFGARMATFAKGVRVKTDHLGYRKSVKGLAKFTARQYRFDCQELGGMVTVEDYFSRKYRIKLRHADDLPLIDVGGQKGNYLPAEVCTILPGQPFRGKLLDEQTAQMILVAAKPPNINAQAITTHGLTELGFRQGPTASPVLNHFGVSIGNEMAVVPGRILVSPRIRYGKGEPVVDERASWNMRGVVFAQGARLDNWAVLVIKDNNRDEFAGAQDPELRSTVDGFAKMCKVSGMQVGQAPPQYVVANLPRKNNQDPIRGQAIATIRSALITLKPKPTLVLVILSNGDKHVYSGLKHLCDVYLDVPTVCVQVAKIRKEKGQLQYFANVALKVNMKMGGVNHGLDEQSMGKLREPTTMLVGMDVTHPGPSTVRGTPSIAAVVASCDSRFAQYPASMRIQETKKEMITDLQEMMEERLKVYRERNRNSLPARVLVYRDGVSEGQFPIVVADEIPKIRAAFRKFDTAQTPYRPKLTVVICGKRHHTRFYPTEPQFADRDGNPRPGTVVDRGITAIYEFDFFLQAHGGLQGTTRPTHYYVLCNEMNLKADDLQGLTNAVSYTFARATKAVSLVSPAYYADLACERGRCYLHKLLQGISDTNTTAASGSAAEEDVFREAEKLWHGGIKGKLKDIMFYL</sequence>
<protein>
    <submittedName>
        <fullName evidence="1">Argonaute-like protein</fullName>
    </submittedName>
</protein>
<accession>A0ACB8SM81</accession>
<keyword evidence="2" id="KW-1185">Reference proteome</keyword>
<reference evidence="1" key="1">
    <citation type="submission" date="2021-03" db="EMBL/GenBank/DDBJ databases">
        <authorList>
            <consortium name="DOE Joint Genome Institute"/>
            <person name="Ahrendt S."/>
            <person name="Looney B.P."/>
            <person name="Miyauchi S."/>
            <person name="Morin E."/>
            <person name="Drula E."/>
            <person name="Courty P.E."/>
            <person name="Chicoki N."/>
            <person name="Fauchery L."/>
            <person name="Kohler A."/>
            <person name="Kuo A."/>
            <person name="Labutti K."/>
            <person name="Pangilinan J."/>
            <person name="Lipzen A."/>
            <person name="Riley R."/>
            <person name="Andreopoulos W."/>
            <person name="He G."/>
            <person name="Johnson J."/>
            <person name="Barry K.W."/>
            <person name="Grigoriev I.V."/>
            <person name="Nagy L."/>
            <person name="Hibbett D."/>
            <person name="Henrissat B."/>
            <person name="Matheny P.B."/>
            <person name="Labbe J."/>
            <person name="Martin F."/>
        </authorList>
    </citation>
    <scope>NUCLEOTIDE SEQUENCE</scope>
    <source>
        <strain evidence="1">HHB10654</strain>
    </source>
</reference>
<reference evidence="1" key="2">
    <citation type="journal article" date="2022" name="New Phytol.">
        <title>Evolutionary transition to the ectomycorrhizal habit in the genomes of a hyperdiverse lineage of mushroom-forming fungi.</title>
        <authorList>
            <person name="Looney B."/>
            <person name="Miyauchi S."/>
            <person name="Morin E."/>
            <person name="Drula E."/>
            <person name="Courty P.E."/>
            <person name="Kohler A."/>
            <person name="Kuo A."/>
            <person name="LaButti K."/>
            <person name="Pangilinan J."/>
            <person name="Lipzen A."/>
            <person name="Riley R."/>
            <person name="Andreopoulos W."/>
            <person name="He G."/>
            <person name="Johnson J."/>
            <person name="Nolan M."/>
            <person name="Tritt A."/>
            <person name="Barry K.W."/>
            <person name="Grigoriev I.V."/>
            <person name="Nagy L.G."/>
            <person name="Hibbett D."/>
            <person name="Henrissat B."/>
            <person name="Matheny P.B."/>
            <person name="Labbe J."/>
            <person name="Martin F.M."/>
        </authorList>
    </citation>
    <scope>NUCLEOTIDE SEQUENCE</scope>
    <source>
        <strain evidence="1">HHB10654</strain>
    </source>
</reference>
<organism evidence="1 2">
    <name type="scientific">Artomyces pyxidatus</name>
    <dbReference type="NCBI Taxonomy" id="48021"/>
    <lineage>
        <taxon>Eukaryota</taxon>
        <taxon>Fungi</taxon>
        <taxon>Dikarya</taxon>
        <taxon>Basidiomycota</taxon>
        <taxon>Agaricomycotina</taxon>
        <taxon>Agaricomycetes</taxon>
        <taxon>Russulales</taxon>
        <taxon>Auriscalpiaceae</taxon>
        <taxon>Artomyces</taxon>
    </lineage>
</organism>
<proteinExistence type="predicted"/>
<evidence type="ECO:0000313" key="1">
    <source>
        <dbReference type="EMBL" id="KAI0057312.1"/>
    </source>
</evidence>
<gene>
    <name evidence="1" type="ORF">BV25DRAFT_1831302</name>
</gene>
<evidence type="ECO:0000313" key="2">
    <source>
        <dbReference type="Proteomes" id="UP000814140"/>
    </source>
</evidence>
<dbReference type="EMBL" id="MU277249">
    <property type="protein sequence ID" value="KAI0057312.1"/>
    <property type="molecule type" value="Genomic_DNA"/>
</dbReference>